<dbReference type="AlphaFoldDB" id="A0A1Q8RVB4"/>
<dbReference type="PANTHER" id="PTHR33048">
    <property type="entry name" value="PTH11-LIKE INTEGRAL MEMBRANE PROTEIN (AFU_ORTHOLOGUE AFUA_5G11245)"/>
    <property type="match status" value="1"/>
</dbReference>
<name>A0A1Q8RVB4_9PEZI</name>
<keyword evidence="4 6" id="KW-0472">Membrane</keyword>
<dbReference type="STRING" id="708187.A0A1Q8RVB4"/>
<reference evidence="8 9" key="1">
    <citation type="submission" date="2016-11" db="EMBL/GenBank/DDBJ databases">
        <title>Draft Genome Assembly of Colletotrichum chlorophyti a pathogen of herbaceous plants.</title>
        <authorList>
            <person name="Gan P."/>
            <person name="Narusaka M."/>
            <person name="Tsushima A."/>
            <person name="Narusaka Y."/>
            <person name="Takano Y."/>
            <person name="Shirasu K."/>
        </authorList>
    </citation>
    <scope>NUCLEOTIDE SEQUENCE [LARGE SCALE GENOMIC DNA]</scope>
    <source>
        <strain evidence="8 9">NTL11</strain>
    </source>
</reference>
<evidence type="ECO:0000259" key="7">
    <source>
        <dbReference type="Pfam" id="PF20684"/>
    </source>
</evidence>
<keyword evidence="3 6" id="KW-1133">Transmembrane helix</keyword>
<comment type="caution">
    <text evidence="8">The sequence shown here is derived from an EMBL/GenBank/DDBJ whole genome shotgun (WGS) entry which is preliminary data.</text>
</comment>
<evidence type="ECO:0000256" key="3">
    <source>
        <dbReference type="ARBA" id="ARBA00022989"/>
    </source>
</evidence>
<evidence type="ECO:0000313" key="9">
    <source>
        <dbReference type="Proteomes" id="UP000186583"/>
    </source>
</evidence>
<dbReference type="InterPro" id="IPR049326">
    <property type="entry name" value="Rhodopsin_dom_fungi"/>
</dbReference>
<dbReference type="GO" id="GO:0016020">
    <property type="term" value="C:membrane"/>
    <property type="evidence" value="ECO:0007669"/>
    <property type="project" value="UniProtKB-SubCell"/>
</dbReference>
<evidence type="ECO:0000256" key="6">
    <source>
        <dbReference type="SAM" id="Phobius"/>
    </source>
</evidence>
<dbReference type="Pfam" id="PF20684">
    <property type="entry name" value="Fung_rhodopsin"/>
    <property type="match status" value="1"/>
</dbReference>
<feature type="transmembrane region" description="Helical" evidence="6">
    <location>
        <begin position="119"/>
        <end position="151"/>
    </location>
</feature>
<dbReference type="OrthoDB" id="5283415at2759"/>
<sequence>MFFSMAFIIPTYMFFKYHYVVFPTSSPPDDWDPSPILFWDWIMQVLYSPILALVKSSVLVFLLRLGGHNRGVRWTIYGLNGINLVTMTAIFLVVLFQTIPINALWDPNMPKRREINGTLFYIASAIITIITNFLSTIEVNLSIIAACIPALRPLFRKRMPQMFPNKSANGNRAYNNGHYSRHGNGVGNVTGNRPNTAGNGCPLKDLHGTHTEIRGHSPNGREEEFVNFNGIIKTTNGQVTYDGFNPTMVR</sequence>
<evidence type="ECO:0000256" key="4">
    <source>
        <dbReference type="ARBA" id="ARBA00023136"/>
    </source>
</evidence>
<evidence type="ECO:0000256" key="5">
    <source>
        <dbReference type="ARBA" id="ARBA00038359"/>
    </source>
</evidence>
<dbReference type="PANTHER" id="PTHR33048:SF108">
    <property type="entry name" value="INTEGRAL MEMBRANE PROTEIN"/>
    <property type="match status" value="1"/>
</dbReference>
<comment type="subcellular location">
    <subcellularLocation>
        <location evidence="1">Membrane</location>
        <topology evidence="1">Multi-pass membrane protein</topology>
    </subcellularLocation>
</comment>
<evidence type="ECO:0000256" key="2">
    <source>
        <dbReference type="ARBA" id="ARBA00022692"/>
    </source>
</evidence>
<proteinExistence type="inferred from homology"/>
<evidence type="ECO:0000313" key="8">
    <source>
        <dbReference type="EMBL" id="OLN88332.1"/>
    </source>
</evidence>
<dbReference type="EMBL" id="MPGH01000088">
    <property type="protein sequence ID" value="OLN88332.1"/>
    <property type="molecule type" value="Genomic_DNA"/>
</dbReference>
<comment type="similarity">
    <text evidence="5">Belongs to the SAT4 family.</text>
</comment>
<protein>
    <recommendedName>
        <fullName evidence="7">Rhodopsin domain-containing protein</fullName>
    </recommendedName>
</protein>
<organism evidence="8 9">
    <name type="scientific">Colletotrichum chlorophyti</name>
    <dbReference type="NCBI Taxonomy" id="708187"/>
    <lineage>
        <taxon>Eukaryota</taxon>
        <taxon>Fungi</taxon>
        <taxon>Dikarya</taxon>
        <taxon>Ascomycota</taxon>
        <taxon>Pezizomycotina</taxon>
        <taxon>Sordariomycetes</taxon>
        <taxon>Hypocreomycetidae</taxon>
        <taxon>Glomerellales</taxon>
        <taxon>Glomerellaceae</taxon>
        <taxon>Colletotrichum</taxon>
    </lineage>
</organism>
<feature type="transmembrane region" description="Helical" evidence="6">
    <location>
        <begin position="75"/>
        <end position="99"/>
    </location>
</feature>
<feature type="transmembrane region" description="Helical" evidence="6">
    <location>
        <begin position="41"/>
        <end position="63"/>
    </location>
</feature>
<accession>A0A1Q8RVB4</accession>
<keyword evidence="2 6" id="KW-0812">Transmembrane</keyword>
<gene>
    <name evidence="8" type="ORF">CCHL11_00201</name>
</gene>
<dbReference type="InterPro" id="IPR052337">
    <property type="entry name" value="SAT4-like"/>
</dbReference>
<feature type="domain" description="Rhodopsin" evidence="7">
    <location>
        <begin position="37"/>
        <end position="133"/>
    </location>
</feature>
<dbReference type="Proteomes" id="UP000186583">
    <property type="component" value="Unassembled WGS sequence"/>
</dbReference>
<keyword evidence="9" id="KW-1185">Reference proteome</keyword>
<evidence type="ECO:0000256" key="1">
    <source>
        <dbReference type="ARBA" id="ARBA00004141"/>
    </source>
</evidence>